<dbReference type="Proteomes" id="UP000095544">
    <property type="component" value="Unassembled WGS sequence"/>
</dbReference>
<dbReference type="AlphaFoldDB" id="A0A174CP26"/>
<sequence length="341" mass="36416">MKIGKKVISLLMTGVLLGGLCAGCSPVKEGTKEQKKDPAAAQGAEPAAENMKATVGTWKTAQTLTPYFYEEALGDGAVIEVKPFTNPGDQKTALLAGSLDMTGTTIPTAITAASKGEPVKVVVSLCNKCSALVVGAESKIESEADLKGKTIAYVPGTMHHVLLLDVLKRAGLDPDKDVTLVRIDFFDMGQALSDGTIDAFLSGEPYPSQAVKDGYGRILSYPYFDDSIGTINAGMIVTEDTIEKNPGLVQSLVNAHIKATQLMNSDTDAWLEKAASFGTDKALLEASAKNIELCWDIDEQYIQNTKNLAQQMLELGMIDTVPDIDAMFDLSFLEQAKEGLQ</sequence>
<reference evidence="4 5" key="1">
    <citation type="submission" date="2015-09" db="EMBL/GenBank/DDBJ databases">
        <authorList>
            <consortium name="Pathogen Informatics"/>
        </authorList>
    </citation>
    <scope>NUCLEOTIDE SEQUENCE [LARGE SCALE GENOMIC DNA]</scope>
    <source>
        <strain evidence="4 5">2789STDY5834876</strain>
    </source>
</reference>
<feature type="region of interest" description="Disordered" evidence="1">
    <location>
        <begin position="28"/>
        <end position="48"/>
    </location>
</feature>
<name>A0A174CP26_9FIRM</name>
<dbReference type="InterPro" id="IPR015168">
    <property type="entry name" value="SsuA/THI5"/>
</dbReference>
<feature type="chain" id="PRO_5038377856" evidence="2">
    <location>
        <begin position="23"/>
        <end position="341"/>
    </location>
</feature>
<accession>A0A174CP26</accession>
<keyword evidence="2" id="KW-0732">Signal</keyword>
<dbReference type="Pfam" id="PF09084">
    <property type="entry name" value="NMT1"/>
    <property type="match status" value="1"/>
</dbReference>
<feature type="compositionally biased region" description="Low complexity" evidence="1">
    <location>
        <begin position="39"/>
        <end position="48"/>
    </location>
</feature>
<protein>
    <submittedName>
        <fullName evidence="4">Putative aliphatic sulfonates-binding protein</fullName>
    </submittedName>
</protein>
<evidence type="ECO:0000259" key="3">
    <source>
        <dbReference type="Pfam" id="PF09084"/>
    </source>
</evidence>
<dbReference type="RefSeq" id="WP_173020142.1">
    <property type="nucleotide sequence ID" value="NZ_CABKUE010000005.1"/>
</dbReference>
<dbReference type="SUPFAM" id="SSF53850">
    <property type="entry name" value="Periplasmic binding protein-like II"/>
    <property type="match status" value="1"/>
</dbReference>
<dbReference type="STRING" id="39482.ERS852491_01410"/>
<evidence type="ECO:0000313" key="4">
    <source>
        <dbReference type="EMBL" id="CUO14924.1"/>
    </source>
</evidence>
<feature type="domain" description="SsuA/THI5-like" evidence="3">
    <location>
        <begin position="79"/>
        <end position="264"/>
    </location>
</feature>
<gene>
    <name evidence="4" type="primary">ssuA</name>
    <name evidence="4" type="ORF">ERS852491_01410</name>
</gene>
<dbReference type="CDD" id="cd01008">
    <property type="entry name" value="PBP2_NrtA_SsuA_CpmA_like"/>
    <property type="match status" value="1"/>
</dbReference>
<evidence type="ECO:0000313" key="5">
    <source>
        <dbReference type="Proteomes" id="UP000095544"/>
    </source>
</evidence>
<organism evidence="4 5">
    <name type="scientific">Faecalicatena contorta</name>
    <dbReference type="NCBI Taxonomy" id="39482"/>
    <lineage>
        <taxon>Bacteria</taxon>
        <taxon>Bacillati</taxon>
        <taxon>Bacillota</taxon>
        <taxon>Clostridia</taxon>
        <taxon>Lachnospirales</taxon>
        <taxon>Lachnospiraceae</taxon>
        <taxon>Faecalicatena</taxon>
    </lineage>
</organism>
<proteinExistence type="predicted"/>
<dbReference type="Gene3D" id="3.40.190.10">
    <property type="entry name" value="Periplasmic binding protein-like II"/>
    <property type="match status" value="2"/>
</dbReference>
<dbReference type="EMBL" id="CYZU01000010">
    <property type="protein sequence ID" value="CUO14924.1"/>
    <property type="molecule type" value="Genomic_DNA"/>
</dbReference>
<feature type="signal peptide" evidence="2">
    <location>
        <begin position="1"/>
        <end position="22"/>
    </location>
</feature>
<feature type="compositionally biased region" description="Basic and acidic residues" evidence="1">
    <location>
        <begin position="29"/>
        <end position="38"/>
    </location>
</feature>
<dbReference type="PANTHER" id="PTHR30024">
    <property type="entry name" value="ALIPHATIC SULFONATES-BINDING PROTEIN-RELATED"/>
    <property type="match status" value="1"/>
</dbReference>
<evidence type="ECO:0000256" key="2">
    <source>
        <dbReference type="SAM" id="SignalP"/>
    </source>
</evidence>
<evidence type="ECO:0000256" key="1">
    <source>
        <dbReference type="SAM" id="MobiDB-lite"/>
    </source>
</evidence>